<feature type="transmembrane region" description="Helical" evidence="1">
    <location>
        <begin position="60"/>
        <end position="83"/>
    </location>
</feature>
<comment type="caution">
    <text evidence="2">The sequence shown here is derived from an EMBL/GenBank/DDBJ whole genome shotgun (WGS) entry which is preliminary data.</text>
</comment>
<keyword evidence="1" id="KW-0812">Transmembrane</keyword>
<keyword evidence="1" id="KW-1133">Transmembrane helix</keyword>
<dbReference type="OrthoDB" id="265224at2"/>
<keyword evidence="3" id="KW-1185">Reference proteome</keyword>
<evidence type="ECO:0000313" key="3">
    <source>
        <dbReference type="Proteomes" id="UP000245533"/>
    </source>
</evidence>
<accession>A0A316TVG0</accession>
<dbReference type="EMBL" id="QGGB01000005">
    <property type="protein sequence ID" value="PWN07095.1"/>
    <property type="molecule type" value="Genomic_DNA"/>
</dbReference>
<organism evidence="2 3">
    <name type="scientific">Rhodohalobacter mucosus</name>
    <dbReference type="NCBI Taxonomy" id="2079485"/>
    <lineage>
        <taxon>Bacteria</taxon>
        <taxon>Pseudomonadati</taxon>
        <taxon>Balneolota</taxon>
        <taxon>Balneolia</taxon>
        <taxon>Balneolales</taxon>
        <taxon>Balneolaceae</taxon>
        <taxon>Rhodohalobacter</taxon>
    </lineage>
</organism>
<dbReference type="RefSeq" id="WP_109646444.1">
    <property type="nucleotide sequence ID" value="NZ_QGGB01000005.1"/>
</dbReference>
<feature type="transmembrane region" description="Helical" evidence="1">
    <location>
        <begin position="90"/>
        <end position="108"/>
    </location>
</feature>
<evidence type="ECO:0000256" key="1">
    <source>
        <dbReference type="SAM" id="Phobius"/>
    </source>
</evidence>
<evidence type="ECO:0000313" key="2">
    <source>
        <dbReference type="EMBL" id="PWN07095.1"/>
    </source>
</evidence>
<protein>
    <recommendedName>
        <fullName evidence="4">DoxX family membrane protein</fullName>
    </recommendedName>
</protein>
<gene>
    <name evidence="2" type="ORF">DDZ15_07470</name>
</gene>
<proteinExistence type="predicted"/>
<dbReference type="AlphaFoldDB" id="A0A316TVG0"/>
<reference evidence="2 3" key="1">
    <citation type="submission" date="2018-05" db="EMBL/GenBank/DDBJ databases">
        <title>Rhodohalobacter halophilus gen. nov., sp. nov., a moderately halophilic member of the family Balneolaceae.</title>
        <authorList>
            <person name="Liu Z.-W."/>
        </authorList>
    </citation>
    <scope>NUCLEOTIDE SEQUENCE [LARGE SCALE GENOMIC DNA]</scope>
    <source>
        <strain evidence="2 3">8A47</strain>
    </source>
</reference>
<keyword evidence="1" id="KW-0472">Membrane</keyword>
<feature type="transmembrane region" description="Helical" evidence="1">
    <location>
        <begin position="22"/>
        <end position="40"/>
    </location>
</feature>
<name>A0A316TVG0_9BACT</name>
<dbReference type="Proteomes" id="UP000245533">
    <property type="component" value="Unassembled WGS sequence"/>
</dbReference>
<sequence>MKLFAFLDPLITNWMARYGIRFLRYSIGILYIWFGALKFFPGLSPAEQLAVSTIEVLTFGTVPSGAALIALAVFEVFIGLLMLYGRQLRLTILLLLFQMAGTLSPIVLFPDIVFTRIPFGLTIEGQYIFKNFIIISSAIVIGATVRGGRLIPDPGS</sequence>
<evidence type="ECO:0008006" key="4">
    <source>
        <dbReference type="Google" id="ProtNLM"/>
    </source>
</evidence>